<gene>
    <name evidence="2" type="ORF">SM39_0592</name>
</gene>
<feature type="compositionally biased region" description="Polar residues" evidence="1">
    <location>
        <begin position="1"/>
        <end position="10"/>
    </location>
</feature>
<dbReference type="AlphaFoldDB" id="A0AAT9EM19"/>
<dbReference type="EMBL" id="AP013063">
    <property type="protein sequence ID" value="BAO32652.1"/>
    <property type="molecule type" value="Genomic_DNA"/>
</dbReference>
<organism evidence="2">
    <name type="scientific">Serratia marcescens SM39</name>
    <dbReference type="NCBI Taxonomy" id="1334564"/>
    <lineage>
        <taxon>Bacteria</taxon>
        <taxon>Pseudomonadati</taxon>
        <taxon>Pseudomonadota</taxon>
        <taxon>Gammaproteobacteria</taxon>
        <taxon>Enterobacterales</taxon>
        <taxon>Yersiniaceae</taxon>
        <taxon>Serratia</taxon>
    </lineage>
</organism>
<reference evidence="2" key="1">
    <citation type="journal article" date="2014" name="Genome Biol. Evol.">
        <title>Genome evolution and plasticity of Serratia marcescens, an important multidrug-resistant nosocomial pathogen.</title>
        <authorList>
            <person name="Iguchi A."/>
            <person name="Nagaya Y."/>
            <person name="Pradel E."/>
            <person name="Ooka T."/>
            <person name="Ogura Y."/>
            <person name="Katsura K."/>
            <person name="Kurokawa K."/>
            <person name="Oshima K."/>
            <person name="Hattori M."/>
            <person name="Parkhill J."/>
            <person name="Sebaihia M."/>
            <person name="Coulthurst S.J."/>
            <person name="Gotoh N."/>
            <person name="Thomson N.R."/>
            <person name="Ewbank J.J."/>
            <person name="Hayashi T."/>
        </authorList>
    </citation>
    <scope>NUCLEOTIDE SEQUENCE</scope>
    <source>
        <strain evidence="2">SM39</strain>
    </source>
</reference>
<proteinExistence type="predicted"/>
<dbReference type="KEGG" id="smar:SM39_0592"/>
<evidence type="ECO:0000256" key="1">
    <source>
        <dbReference type="SAM" id="MobiDB-lite"/>
    </source>
</evidence>
<accession>A0AAT9EM19</accession>
<feature type="region of interest" description="Disordered" evidence="1">
    <location>
        <begin position="1"/>
        <end position="30"/>
    </location>
</feature>
<evidence type="ECO:0000313" key="2">
    <source>
        <dbReference type="EMBL" id="BAO32652.1"/>
    </source>
</evidence>
<protein>
    <submittedName>
        <fullName evidence="2">Uncharacterized protein</fullName>
    </submittedName>
</protein>
<sequence length="45" mass="4888">MPQRPVSHNVQHGGGAQAQQGHKQESGFAHDRLRGEIFAYCSAAK</sequence>
<name>A0AAT9EM19_SERMA</name>